<dbReference type="SUPFAM" id="SSF143631">
    <property type="entry name" value="ApbE-like"/>
    <property type="match status" value="2"/>
</dbReference>
<evidence type="ECO:0000256" key="9">
    <source>
        <dbReference type="ARBA" id="ARBA00031306"/>
    </source>
</evidence>
<evidence type="ECO:0000313" key="14">
    <source>
        <dbReference type="Proteomes" id="UP000824200"/>
    </source>
</evidence>
<keyword evidence="11" id="KW-1133">Transmembrane helix</keyword>
<feature type="chain" id="PRO_5038671746" description="FAD:protein FMN transferase" evidence="12">
    <location>
        <begin position="27"/>
        <end position="665"/>
    </location>
</feature>
<reference evidence="13" key="1">
    <citation type="submission" date="2020-10" db="EMBL/GenBank/DDBJ databases">
        <authorList>
            <person name="Gilroy R."/>
        </authorList>
    </citation>
    <scope>NUCLEOTIDE SEQUENCE</scope>
    <source>
        <strain evidence="13">CHK121-14286</strain>
    </source>
</reference>
<keyword evidence="5 13" id="KW-0808">Transferase</keyword>
<keyword evidence="11" id="KW-0812">Transmembrane</keyword>
<dbReference type="Pfam" id="PF02424">
    <property type="entry name" value="ApbE"/>
    <property type="match status" value="1"/>
</dbReference>
<dbReference type="EMBL" id="DVHL01000032">
    <property type="protein sequence ID" value="HIR65998.1"/>
    <property type="molecule type" value="Genomic_DNA"/>
</dbReference>
<evidence type="ECO:0000256" key="5">
    <source>
        <dbReference type="ARBA" id="ARBA00022679"/>
    </source>
</evidence>
<dbReference type="InterPro" id="IPR003374">
    <property type="entry name" value="ApbE-like_sf"/>
</dbReference>
<evidence type="ECO:0000256" key="7">
    <source>
        <dbReference type="ARBA" id="ARBA00022827"/>
    </source>
</evidence>
<dbReference type="EC" id="2.7.1.180" evidence="2"/>
<feature type="transmembrane region" description="Helical" evidence="11">
    <location>
        <begin position="484"/>
        <end position="505"/>
    </location>
</feature>
<evidence type="ECO:0000256" key="3">
    <source>
        <dbReference type="ARBA" id="ARBA00016337"/>
    </source>
</evidence>
<evidence type="ECO:0000256" key="2">
    <source>
        <dbReference type="ARBA" id="ARBA00011955"/>
    </source>
</evidence>
<gene>
    <name evidence="13" type="ORF">IAC95_03875</name>
</gene>
<feature type="transmembrane region" description="Helical" evidence="11">
    <location>
        <begin position="526"/>
        <end position="548"/>
    </location>
</feature>
<dbReference type="Proteomes" id="UP000824200">
    <property type="component" value="Unassembled WGS sequence"/>
</dbReference>
<dbReference type="AlphaFoldDB" id="A0A9D1E3U6"/>
<keyword evidence="4" id="KW-0285">Flavoprotein</keyword>
<dbReference type="Gene3D" id="3.10.520.10">
    <property type="entry name" value="ApbE-like domains"/>
    <property type="match status" value="1"/>
</dbReference>
<evidence type="ECO:0000313" key="13">
    <source>
        <dbReference type="EMBL" id="HIR65998.1"/>
    </source>
</evidence>
<evidence type="ECO:0000256" key="10">
    <source>
        <dbReference type="ARBA" id="ARBA00048540"/>
    </source>
</evidence>
<comment type="caution">
    <text evidence="13">The sequence shown here is derived from an EMBL/GenBank/DDBJ whole genome shotgun (WGS) entry which is preliminary data.</text>
</comment>
<keyword evidence="6" id="KW-0479">Metal-binding</keyword>
<dbReference type="GO" id="GO:0016740">
    <property type="term" value="F:transferase activity"/>
    <property type="evidence" value="ECO:0007669"/>
    <property type="project" value="UniProtKB-KW"/>
</dbReference>
<comment type="cofactor">
    <cofactor evidence="1">
        <name>Mg(2+)</name>
        <dbReference type="ChEBI" id="CHEBI:18420"/>
    </cofactor>
</comment>
<sequence length="665" mass="73611">MKKFLPAIILIFVLTLCVVVPLSAQADTATHTGQYTPSHGKYTLTTIVDNTTNNNPVGVAFSGYYFGASGIRVTVQLYSSPQLDLNFWIGDNLSGSMLQTREMLVQFFDEVDSYIVSIDACANTQYDGTREDASDIYRYNNAKQGETVEISAETFEMLQIAREMYNDTDGAFNPAVYRLVDLWGFSSRIYSYGNFGLPYDRVVTGEYFAEHGYPLPEQKYIDAFSDGKFTDYSENAVTLTQQDGKYYVTKNVAPAVVDGVEYQQWLDLGGIAKGYAVDGIRQMLDQRNLERYYVDAGSSSSLYGLGVGGSEMTLNLTDPFDPSAMFLPKLLLGFYVGKSSVSSSGQYVRKYTTNGVEYSHIIDGLTGAPAQTGVKEVLVVIPQNEGLWAGKGDCLTTALTVMGRQKTVDFVNGYLKERNITIVVVYETMDGGKQILSNLDKNDIVNKGEHFDEFQWSLVKQEDGTFVYDANATFVTQQDVYKTLVIVLASLLGVGVVAVVVYHLVKGRKNALSNVQNARRDKPFKITDIVVYLAVVLVIVVLFAVFFGEEKTSMQTVSVVDDQTGEQLFFCNVIRKEYKTNDGNSDGWKIEVNSLADGLEVTFSKEIDGETHFNKMKITYGTTPKVKMTDSLCGFHQDCVYAFGEVTTAGGAIVCSPNRLKILTE</sequence>
<keyword evidence="11" id="KW-0472">Membrane</keyword>
<dbReference type="PANTHER" id="PTHR30040:SF2">
    <property type="entry name" value="FAD:PROTEIN FMN TRANSFERASE"/>
    <property type="match status" value="1"/>
</dbReference>
<evidence type="ECO:0000256" key="12">
    <source>
        <dbReference type="SAM" id="SignalP"/>
    </source>
</evidence>
<organism evidence="13 14">
    <name type="scientific">Candidatus Fimimonas gallinarum</name>
    <dbReference type="NCBI Taxonomy" id="2840821"/>
    <lineage>
        <taxon>Bacteria</taxon>
        <taxon>Pseudomonadati</taxon>
        <taxon>Myxococcota</taxon>
        <taxon>Myxococcia</taxon>
        <taxon>Myxococcales</taxon>
        <taxon>Cystobacterineae</taxon>
        <taxon>Myxococcaceae</taxon>
        <taxon>Myxococcaceae incertae sedis</taxon>
        <taxon>Candidatus Fimimonas</taxon>
    </lineage>
</organism>
<feature type="signal peptide" evidence="12">
    <location>
        <begin position="1"/>
        <end position="26"/>
    </location>
</feature>
<keyword evidence="7" id="KW-0274">FAD</keyword>
<dbReference type="GO" id="GO:0046872">
    <property type="term" value="F:metal ion binding"/>
    <property type="evidence" value="ECO:0007669"/>
    <property type="project" value="UniProtKB-KW"/>
</dbReference>
<evidence type="ECO:0000256" key="6">
    <source>
        <dbReference type="ARBA" id="ARBA00022723"/>
    </source>
</evidence>
<evidence type="ECO:0000256" key="11">
    <source>
        <dbReference type="SAM" id="Phobius"/>
    </source>
</evidence>
<proteinExistence type="predicted"/>
<comment type="catalytic activity">
    <reaction evidence="10">
        <text>L-threonyl-[protein] + FAD = FMN-L-threonyl-[protein] + AMP + H(+)</text>
        <dbReference type="Rhea" id="RHEA:36847"/>
        <dbReference type="Rhea" id="RHEA-COMP:11060"/>
        <dbReference type="Rhea" id="RHEA-COMP:11061"/>
        <dbReference type="ChEBI" id="CHEBI:15378"/>
        <dbReference type="ChEBI" id="CHEBI:30013"/>
        <dbReference type="ChEBI" id="CHEBI:57692"/>
        <dbReference type="ChEBI" id="CHEBI:74257"/>
        <dbReference type="ChEBI" id="CHEBI:456215"/>
        <dbReference type="EC" id="2.7.1.180"/>
    </reaction>
</comment>
<reference evidence="13" key="2">
    <citation type="journal article" date="2021" name="PeerJ">
        <title>Extensive microbial diversity within the chicken gut microbiome revealed by metagenomics and culture.</title>
        <authorList>
            <person name="Gilroy R."/>
            <person name="Ravi A."/>
            <person name="Getino M."/>
            <person name="Pursley I."/>
            <person name="Horton D.L."/>
            <person name="Alikhan N.F."/>
            <person name="Baker D."/>
            <person name="Gharbi K."/>
            <person name="Hall N."/>
            <person name="Watson M."/>
            <person name="Adriaenssens E.M."/>
            <person name="Foster-Nyarko E."/>
            <person name="Jarju S."/>
            <person name="Secka A."/>
            <person name="Antonio M."/>
            <person name="Oren A."/>
            <person name="Chaudhuri R.R."/>
            <person name="La Ragione R."/>
            <person name="Hildebrand F."/>
            <person name="Pallen M.J."/>
        </authorList>
    </citation>
    <scope>NUCLEOTIDE SEQUENCE</scope>
    <source>
        <strain evidence="13">CHK121-14286</strain>
    </source>
</reference>
<name>A0A9D1E3U6_9BACT</name>
<dbReference type="PANTHER" id="PTHR30040">
    <property type="entry name" value="THIAMINE BIOSYNTHESIS LIPOPROTEIN APBE"/>
    <property type="match status" value="1"/>
</dbReference>
<evidence type="ECO:0000256" key="1">
    <source>
        <dbReference type="ARBA" id="ARBA00001946"/>
    </source>
</evidence>
<evidence type="ECO:0000256" key="4">
    <source>
        <dbReference type="ARBA" id="ARBA00022630"/>
    </source>
</evidence>
<keyword evidence="12" id="KW-0732">Signal</keyword>
<keyword evidence="8" id="KW-0460">Magnesium</keyword>
<protein>
    <recommendedName>
        <fullName evidence="3">FAD:protein FMN transferase</fullName>
        <ecNumber evidence="2">2.7.1.180</ecNumber>
    </recommendedName>
    <alternativeName>
        <fullName evidence="9">Flavin transferase</fullName>
    </alternativeName>
</protein>
<accession>A0A9D1E3U6</accession>
<evidence type="ECO:0000256" key="8">
    <source>
        <dbReference type="ARBA" id="ARBA00022842"/>
    </source>
</evidence>
<dbReference type="InterPro" id="IPR024932">
    <property type="entry name" value="ApbE"/>
</dbReference>